<dbReference type="FunFam" id="1.20.930.60:FF:000002">
    <property type="entry name" value="Protein-glutamate O-methyltransferase C1393.13"/>
    <property type="match status" value="1"/>
</dbReference>
<keyword evidence="12" id="KW-1185">Reference proteome</keyword>
<feature type="compositionally biased region" description="Low complexity" evidence="9">
    <location>
        <begin position="243"/>
        <end position="262"/>
    </location>
</feature>
<comment type="domain">
    <text evidence="8">Subfamily III proteins have a conserved RTxK motif about 40-50 residues from the C-terminus; the threonine may be replaced by serine or cysteine.</text>
</comment>
<dbReference type="GO" id="GO:0005634">
    <property type="term" value="C:nucleus"/>
    <property type="evidence" value="ECO:0007669"/>
    <property type="project" value="TreeGrafter"/>
</dbReference>
<dbReference type="Gene3D" id="3.40.50.10880">
    <property type="entry name" value="Uncharacterised protein PF01937, DUF89, domain 3"/>
    <property type="match status" value="1"/>
</dbReference>
<keyword evidence="4 8" id="KW-0378">Hydrolase</keyword>
<evidence type="ECO:0000256" key="9">
    <source>
        <dbReference type="SAM" id="MobiDB-lite"/>
    </source>
</evidence>
<evidence type="ECO:0000256" key="4">
    <source>
        <dbReference type="ARBA" id="ARBA00022801"/>
    </source>
</evidence>
<evidence type="ECO:0000256" key="8">
    <source>
        <dbReference type="RuleBase" id="RU367030"/>
    </source>
</evidence>
<accession>A0A9P6J4J3</accession>
<sequence>MATTFNPSHPPKKALSGSDPTSFGYATLQSRLPVIVSKIVDDVYRAYNALADSDPLKKAKEQEAKKIIETIGGLRYELQRDKPFRPLTDTRSDVTEWNQALADNYGNSSWFKASWLFAECYLYRRIKEAFALTEHWSDYDPFFGQKETVFKSSQKAVVAIAVQLMSPANGSSSGSEEHEPEEKVKSMSAMDVLVSQGPESKGTREAFFEMVQVCLWGNATDLSLLDNPDLAKIEALQRRMMMNKSSSPSSSAVSSNNSSSINLDEQTTHDGHSGGSKGEEPSELEKHAEKILQNDSELLWAKVKTLRNGRVDFILDNAGFELYVDLVFADYLIRAGFASQIVFHAKAIPWFVSDVVPFDFQWTLDQLHGGGSTTSFFNLSDPAEQLALKDLGHKWQSYVDQGVWKVIAHDFWTSCYAFYHLPTLPSAQDLFQEMKQSDLWIFKGDLNYRKLVYDCQWPTTTPFQEAIGPLGSQQDVPSLVSFRTCKADVVVGLKAGVEEKMNKVAKEWMVNGEYAVISFKP</sequence>
<dbReference type="InterPro" id="IPR002791">
    <property type="entry name" value="ARMT1-like_metal-bd"/>
</dbReference>
<evidence type="ECO:0000256" key="6">
    <source>
        <dbReference type="ARBA" id="ARBA00048809"/>
    </source>
</evidence>
<reference evidence="11" key="1">
    <citation type="journal article" date="2020" name="Fungal Divers.">
        <title>Resolving the Mortierellaceae phylogeny through synthesis of multi-gene phylogenetics and phylogenomics.</title>
        <authorList>
            <person name="Vandepol N."/>
            <person name="Liber J."/>
            <person name="Desiro A."/>
            <person name="Na H."/>
            <person name="Kennedy M."/>
            <person name="Barry K."/>
            <person name="Grigoriev I.V."/>
            <person name="Miller A.N."/>
            <person name="O'Donnell K."/>
            <person name="Stajich J.E."/>
            <person name="Bonito G."/>
        </authorList>
    </citation>
    <scope>NUCLEOTIDE SEQUENCE</scope>
    <source>
        <strain evidence="11">CK1249</strain>
    </source>
</reference>
<feature type="domain" description="Damage-control phosphatase ARMT1-like metal-binding" evidence="10">
    <location>
        <begin position="280"/>
        <end position="500"/>
    </location>
</feature>
<dbReference type="GO" id="GO:0006974">
    <property type="term" value="P:DNA damage response"/>
    <property type="evidence" value="ECO:0007669"/>
    <property type="project" value="TreeGrafter"/>
</dbReference>
<keyword evidence="5 8" id="KW-0464">Manganese</keyword>
<comment type="cofactor">
    <cofactor evidence="8">
        <name>Mn(2+)</name>
        <dbReference type="ChEBI" id="CHEBI:29035"/>
    </cofactor>
    <cofactor evidence="8">
        <name>Ni(2+)</name>
        <dbReference type="ChEBI" id="CHEBI:49786"/>
    </cofactor>
</comment>
<dbReference type="GO" id="GO:0030643">
    <property type="term" value="P:intracellular phosphate ion homeostasis"/>
    <property type="evidence" value="ECO:0007669"/>
    <property type="project" value="UniProtKB-ARBA"/>
</dbReference>
<name>A0A9P6J4J3_MORAP</name>
<dbReference type="OrthoDB" id="541375at2759"/>
<gene>
    <name evidence="11" type="ORF">BGZ70_008230</name>
</gene>
<keyword evidence="3 8" id="KW-0479">Metal-binding</keyword>
<feature type="domain" description="Damage-control phosphatase ARMT1-like metal-binding" evidence="10">
    <location>
        <begin position="27"/>
        <end position="242"/>
    </location>
</feature>
<evidence type="ECO:0000256" key="2">
    <source>
        <dbReference type="ARBA" id="ARBA00009519"/>
    </source>
</evidence>
<comment type="caution">
    <text evidence="11">The sequence shown here is derived from an EMBL/GenBank/DDBJ whole genome shotgun (WGS) entry which is preliminary data.</text>
</comment>
<comment type="function">
    <text evidence="7 8">Metal-dependent phosphatase that shows phosphatase activity against several substrates, including fructose-1-phosphate and fructose-6-phosphate. Its preference for fructose-1-phosphate, a strong glycating agent that causes DNA damage rather than a canonical yeast metabolite, suggests a damage-control function in hexose phosphate metabolism.</text>
</comment>
<dbReference type="GO" id="GO:0016791">
    <property type="term" value="F:phosphatase activity"/>
    <property type="evidence" value="ECO:0007669"/>
    <property type="project" value="TreeGrafter"/>
</dbReference>
<dbReference type="InterPro" id="IPR039763">
    <property type="entry name" value="ARMT1"/>
</dbReference>
<dbReference type="GO" id="GO:0046872">
    <property type="term" value="F:metal ion binding"/>
    <property type="evidence" value="ECO:0007669"/>
    <property type="project" value="UniProtKB-UniRule"/>
</dbReference>
<comment type="catalytic activity">
    <reaction evidence="1 8">
        <text>beta-D-fructose 1-phosphate + H2O = D-fructose + phosphate</text>
        <dbReference type="Rhea" id="RHEA:35603"/>
        <dbReference type="ChEBI" id="CHEBI:15377"/>
        <dbReference type="ChEBI" id="CHEBI:37721"/>
        <dbReference type="ChEBI" id="CHEBI:43474"/>
        <dbReference type="ChEBI" id="CHEBI:138881"/>
    </reaction>
</comment>
<dbReference type="AlphaFoldDB" id="A0A9P6J4J3"/>
<comment type="similarity">
    <text evidence="2 8">Belongs to the damage-control phosphatase family. Sugar phosphate phosphatase III subfamily.</text>
</comment>
<dbReference type="InterPro" id="IPR036075">
    <property type="entry name" value="ARMT-1-like_metal-bd_sf"/>
</dbReference>
<dbReference type="Proteomes" id="UP000738359">
    <property type="component" value="Unassembled WGS sequence"/>
</dbReference>
<evidence type="ECO:0000256" key="3">
    <source>
        <dbReference type="ARBA" id="ARBA00022723"/>
    </source>
</evidence>
<proteinExistence type="inferred from homology"/>
<evidence type="ECO:0000256" key="5">
    <source>
        <dbReference type="ARBA" id="ARBA00023211"/>
    </source>
</evidence>
<evidence type="ECO:0000313" key="12">
    <source>
        <dbReference type="Proteomes" id="UP000738359"/>
    </source>
</evidence>
<dbReference type="PANTHER" id="PTHR12260">
    <property type="entry name" value="DAMAGE-CONTROL PHOSPHATASE ARMT1"/>
    <property type="match status" value="1"/>
</dbReference>
<dbReference type="PANTHER" id="PTHR12260:SF6">
    <property type="entry name" value="DAMAGE-CONTROL PHOSPHATASE ARMT1"/>
    <property type="match status" value="1"/>
</dbReference>
<dbReference type="Pfam" id="PF01937">
    <property type="entry name" value="ARMT1-like_dom"/>
    <property type="match status" value="2"/>
</dbReference>
<organism evidence="11 12">
    <name type="scientific">Mortierella alpina</name>
    <name type="common">Oleaginous fungus</name>
    <name type="synonym">Mortierella renispora</name>
    <dbReference type="NCBI Taxonomy" id="64518"/>
    <lineage>
        <taxon>Eukaryota</taxon>
        <taxon>Fungi</taxon>
        <taxon>Fungi incertae sedis</taxon>
        <taxon>Mucoromycota</taxon>
        <taxon>Mortierellomycotina</taxon>
        <taxon>Mortierellomycetes</taxon>
        <taxon>Mortierellales</taxon>
        <taxon>Mortierellaceae</taxon>
        <taxon>Mortierella</taxon>
    </lineage>
</organism>
<dbReference type="SUPFAM" id="SSF111321">
    <property type="entry name" value="AF1104-like"/>
    <property type="match status" value="1"/>
</dbReference>
<evidence type="ECO:0000313" key="11">
    <source>
        <dbReference type="EMBL" id="KAF9961657.1"/>
    </source>
</evidence>
<dbReference type="EMBL" id="JAAAHY010000576">
    <property type="protein sequence ID" value="KAF9961657.1"/>
    <property type="molecule type" value="Genomic_DNA"/>
</dbReference>
<dbReference type="EC" id="3.1.3.-" evidence="8"/>
<protein>
    <recommendedName>
        <fullName evidence="8">Sugar phosphate phosphatase</fullName>
        <ecNumber evidence="8">3.1.3.-</ecNumber>
    </recommendedName>
</protein>
<dbReference type="FunFam" id="3.40.50.10880:FF:000005">
    <property type="entry name" value="DUF89-domain-containing protein"/>
    <property type="match status" value="1"/>
</dbReference>
<evidence type="ECO:0000256" key="1">
    <source>
        <dbReference type="ARBA" id="ARBA00001326"/>
    </source>
</evidence>
<comment type="catalytic activity">
    <reaction evidence="6 8">
        <text>beta-D-fructose 6-phosphate = dihydroxyacetone + D-glyceraldehyde 3-phosphate</text>
        <dbReference type="Rhea" id="RHEA:28002"/>
        <dbReference type="ChEBI" id="CHEBI:16016"/>
        <dbReference type="ChEBI" id="CHEBI:57634"/>
        <dbReference type="ChEBI" id="CHEBI:59776"/>
    </reaction>
</comment>
<dbReference type="Gene3D" id="1.20.930.60">
    <property type="match status" value="1"/>
</dbReference>
<evidence type="ECO:0000259" key="10">
    <source>
        <dbReference type="Pfam" id="PF01937"/>
    </source>
</evidence>
<feature type="region of interest" description="Disordered" evidence="9">
    <location>
        <begin position="241"/>
        <end position="285"/>
    </location>
</feature>
<feature type="compositionally biased region" description="Basic and acidic residues" evidence="9">
    <location>
        <begin position="266"/>
        <end position="285"/>
    </location>
</feature>
<evidence type="ECO:0000256" key="7">
    <source>
        <dbReference type="ARBA" id="ARBA00054243"/>
    </source>
</evidence>
<dbReference type="GO" id="GO:0004427">
    <property type="term" value="F:inorganic diphosphate phosphatase activity"/>
    <property type="evidence" value="ECO:0007669"/>
    <property type="project" value="UniProtKB-ARBA"/>
</dbReference>